<comment type="similarity">
    <text evidence="1">Belongs to the cytidylyltransferase family.</text>
</comment>
<keyword evidence="3" id="KW-0808">Transferase</keyword>
<dbReference type="InterPro" id="IPR044608">
    <property type="entry name" value="Ect1/PCYT2"/>
</dbReference>
<keyword evidence="9" id="KW-0472">Membrane</keyword>
<evidence type="ECO:0000256" key="9">
    <source>
        <dbReference type="SAM" id="Phobius"/>
    </source>
</evidence>
<comment type="caution">
    <text evidence="10">The sequence shown here is derived from an EMBL/GenBank/DDBJ whole genome shotgun (WGS) entry which is preliminary data.</text>
</comment>
<evidence type="ECO:0000256" key="1">
    <source>
        <dbReference type="ARBA" id="ARBA00010101"/>
    </source>
</evidence>
<evidence type="ECO:0000256" key="3">
    <source>
        <dbReference type="ARBA" id="ARBA00022679"/>
    </source>
</evidence>
<keyword evidence="9" id="KW-1133">Transmembrane helix</keyword>
<keyword evidence="5" id="KW-0443">Lipid metabolism</keyword>
<protein>
    <submittedName>
        <fullName evidence="10">Uncharacterized protein</fullName>
    </submittedName>
</protein>
<keyword evidence="6" id="KW-0594">Phospholipid biosynthesis</keyword>
<dbReference type="InterPro" id="IPR014729">
    <property type="entry name" value="Rossmann-like_a/b/a_fold"/>
</dbReference>
<dbReference type="EMBL" id="JACEIK010000965">
    <property type="protein sequence ID" value="MCD7464438.1"/>
    <property type="molecule type" value="Genomic_DNA"/>
</dbReference>
<feature type="transmembrane region" description="Helical" evidence="9">
    <location>
        <begin position="23"/>
        <end position="45"/>
    </location>
</feature>
<evidence type="ECO:0000256" key="2">
    <source>
        <dbReference type="ARBA" id="ARBA00022516"/>
    </source>
</evidence>
<gene>
    <name evidence="10" type="ORF">HAX54_052741</name>
</gene>
<evidence type="ECO:0000313" key="11">
    <source>
        <dbReference type="Proteomes" id="UP000823775"/>
    </source>
</evidence>
<evidence type="ECO:0000256" key="6">
    <source>
        <dbReference type="ARBA" id="ARBA00023209"/>
    </source>
</evidence>
<dbReference type="Proteomes" id="UP000823775">
    <property type="component" value="Unassembled WGS sequence"/>
</dbReference>
<evidence type="ECO:0000256" key="4">
    <source>
        <dbReference type="ARBA" id="ARBA00022695"/>
    </source>
</evidence>
<evidence type="ECO:0000256" key="7">
    <source>
        <dbReference type="ARBA" id="ARBA00023264"/>
    </source>
</evidence>
<keyword evidence="9" id="KW-0812">Transmembrane</keyword>
<dbReference type="PANTHER" id="PTHR45780">
    <property type="entry name" value="ETHANOLAMINE-PHOSPHATE CYTIDYLYLTRANSFERASE"/>
    <property type="match status" value="1"/>
</dbReference>
<accession>A0ABS8SZY1</accession>
<evidence type="ECO:0000313" key="10">
    <source>
        <dbReference type="EMBL" id="MCD7464438.1"/>
    </source>
</evidence>
<evidence type="ECO:0000256" key="5">
    <source>
        <dbReference type="ARBA" id="ARBA00023098"/>
    </source>
</evidence>
<reference evidence="10 11" key="1">
    <citation type="journal article" date="2021" name="BMC Genomics">
        <title>Datura genome reveals duplications of psychoactive alkaloid biosynthetic genes and high mutation rate following tissue culture.</title>
        <authorList>
            <person name="Rajewski A."/>
            <person name="Carter-House D."/>
            <person name="Stajich J."/>
            <person name="Litt A."/>
        </authorList>
    </citation>
    <scope>NUCLEOTIDE SEQUENCE [LARGE SCALE GENOMIC DNA]</scope>
    <source>
        <strain evidence="10">AR-01</strain>
    </source>
</reference>
<evidence type="ECO:0000256" key="8">
    <source>
        <dbReference type="ARBA" id="ARBA00025707"/>
    </source>
</evidence>
<keyword evidence="11" id="KW-1185">Reference proteome</keyword>
<sequence length="255" mass="28515">MDLAFSQSNLGALTTPMTKKYRLIGYLIGFWITTFNISLVVHGTVAEDNDFQKENGNPYDVPISMGIFKILDSPLDITTSTIIRRIVSNHEAYQFICSPELLEHNLTAISIPQDPSRNSLADKIGRAVLIISEVAFNAGWTYLADKIDRFINSFVEKFTVGEPSKRKIVDQTLVSRECPCATSPDLFKPSDSEISPVADSDKYLANLKEMTSRFLESSANWEGLINKQKEISLPSLSKEFPDLAINEVTTITLRK</sequence>
<organism evidence="10 11">
    <name type="scientific">Datura stramonium</name>
    <name type="common">Jimsonweed</name>
    <name type="synonym">Common thornapple</name>
    <dbReference type="NCBI Taxonomy" id="4076"/>
    <lineage>
        <taxon>Eukaryota</taxon>
        <taxon>Viridiplantae</taxon>
        <taxon>Streptophyta</taxon>
        <taxon>Embryophyta</taxon>
        <taxon>Tracheophyta</taxon>
        <taxon>Spermatophyta</taxon>
        <taxon>Magnoliopsida</taxon>
        <taxon>eudicotyledons</taxon>
        <taxon>Gunneridae</taxon>
        <taxon>Pentapetalae</taxon>
        <taxon>asterids</taxon>
        <taxon>lamiids</taxon>
        <taxon>Solanales</taxon>
        <taxon>Solanaceae</taxon>
        <taxon>Solanoideae</taxon>
        <taxon>Datureae</taxon>
        <taxon>Datura</taxon>
    </lineage>
</organism>
<name>A0ABS8SZY1_DATST</name>
<dbReference type="PANTHER" id="PTHR45780:SF2">
    <property type="entry name" value="ETHANOLAMINE-PHOSPHATE CYTIDYLYLTRANSFERASE"/>
    <property type="match status" value="1"/>
</dbReference>
<keyword evidence="7" id="KW-1208">Phospholipid metabolism</keyword>
<proteinExistence type="inferred from homology"/>
<keyword evidence="4" id="KW-0548">Nucleotidyltransferase</keyword>
<dbReference type="Gene3D" id="3.40.50.620">
    <property type="entry name" value="HUPs"/>
    <property type="match status" value="1"/>
</dbReference>
<comment type="pathway">
    <text evidence="8">Phospholipid metabolism.</text>
</comment>
<keyword evidence="2" id="KW-0444">Lipid biosynthesis</keyword>